<comment type="caution">
    <text evidence="5">The sequence shown here is derived from an EMBL/GenBank/DDBJ whole genome shotgun (WGS) entry which is preliminary data.</text>
</comment>
<keyword evidence="1" id="KW-0805">Transcription regulation</keyword>
<dbReference type="Gene3D" id="1.10.10.10">
    <property type="entry name" value="Winged helix-like DNA-binding domain superfamily/Winged helix DNA-binding domain"/>
    <property type="match status" value="1"/>
</dbReference>
<organism evidence="5 6">
    <name type="scientific">Futiania mangrovi</name>
    <dbReference type="NCBI Taxonomy" id="2959716"/>
    <lineage>
        <taxon>Bacteria</taxon>
        <taxon>Pseudomonadati</taxon>
        <taxon>Pseudomonadota</taxon>
        <taxon>Alphaproteobacteria</taxon>
        <taxon>Futianiales</taxon>
        <taxon>Futianiaceae</taxon>
        <taxon>Futiania</taxon>
    </lineage>
</organism>
<proteinExistence type="predicted"/>
<dbReference type="SUPFAM" id="SSF46785">
    <property type="entry name" value="Winged helix' DNA-binding domain"/>
    <property type="match status" value="1"/>
</dbReference>
<dbReference type="InterPro" id="IPR036388">
    <property type="entry name" value="WH-like_DNA-bd_sf"/>
</dbReference>
<reference evidence="5" key="1">
    <citation type="submission" date="2022-06" db="EMBL/GenBank/DDBJ databases">
        <title>Isolation and Genomics of Futiania mangrovii gen. nov., sp. nov., a Rare and Metabolically-versatile member in the Class Alphaproteobacteria.</title>
        <authorList>
            <person name="Liu L."/>
            <person name="Huang W.-C."/>
            <person name="Pan J."/>
            <person name="Li J."/>
            <person name="Huang Y."/>
            <person name="Du H."/>
            <person name="Liu Y."/>
            <person name="Li M."/>
        </authorList>
    </citation>
    <scope>NUCLEOTIDE SEQUENCE</scope>
    <source>
        <strain evidence="5">FT118</strain>
    </source>
</reference>
<protein>
    <submittedName>
        <fullName evidence="5">IclR family transcriptional regulator</fullName>
    </submittedName>
</protein>
<keyword evidence="2" id="KW-0238">DNA-binding</keyword>
<dbReference type="GO" id="GO:0003677">
    <property type="term" value="F:DNA binding"/>
    <property type="evidence" value="ECO:0007669"/>
    <property type="project" value="UniProtKB-KW"/>
</dbReference>
<accession>A0A9J6P8Y4</accession>
<evidence type="ECO:0000256" key="1">
    <source>
        <dbReference type="ARBA" id="ARBA00023015"/>
    </source>
</evidence>
<dbReference type="InterPro" id="IPR036390">
    <property type="entry name" value="WH_DNA-bd_sf"/>
</dbReference>
<dbReference type="EMBL" id="JAMZFT010000002">
    <property type="protein sequence ID" value="MCP1336268.1"/>
    <property type="molecule type" value="Genomic_DNA"/>
</dbReference>
<feature type="domain" description="IclR-ED" evidence="4">
    <location>
        <begin position="73"/>
        <end position="258"/>
    </location>
</feature>
<dbReference type="RefSeq" id="WP_269332235.1">
    <property type="nucleotide sequence ID" value="NZ_JAMZFT010000002.1"/>
</dbReference>
<dbReference type="PANTHER" id="PTHR30136">
    <property type="entry name" value="HELIX-TURN-HELIX TRANSCRIPTIONAL REGULATOR, ICLR FAMILY"/>
    <property type="match status" value="1"/>
</dbReference>
<evidence type="ECO:0000256" key="3">
    <source>
        <dbReference type="ARBA" id="ARBA00023163"/>
    </source>
</evidence>
<dbReference type="InterPro" id="IPR050707">
    <property type="entry name" value="HTH_MetabolicPath_Reg"/>
</dbReference>
<dbReference type="GO" id="GO:0003700">
    <property type="term" value="F:DNA-binding transcription factor activity"/>
    <property type="evidence" value="ECO:0007669"/>
    <property type="project" value="TreeGrafter"/>
</dbReference>
<evidence type="ECO:0000256" key="2">
    <source>
        <dbReference type="ARBA" id="ARBA00023125"/>
    </source>
</evidence>
<dbReference type="InterPro" id="IPR014757">
    <property type="entry name" value="Tscrpt_reg_IclR_C"/>
</dbReference>
<keyword evidence="3" id="KW-0804">Transcription</keyword>
<sequence>MTEKAALKTVKTAARTLDVFEAFCAAGEPLSITALAERIHSPVSSCHTLVKTLQARGYLYTLDQRRLIYPTKRMFELTSEISRHDPLLRKITPLMTALRDRTGETVVMGKRQGSEAVYLEVIEGTHTIRYSAQSGQTRQLYSSSIGKALLGLVSERDLDAYLARTKFRAWTRNTITDPEVLRENIAAGRAQGYYTTRGENVDDVMAIAVSLRIAGEGLSFALAGPAPRIEANFNRYLGDVLAFARSLEALNETLSRTG</sequence>
<dbReference type="SUPFAM" id="SSF55781">
    <property type="entry name" value="GAF domain-like"/>
    <property type="match status" value="1"/>
</dbReference>
<dbReference type="InterPro" id="IPR005471">
    <property type="entry name" value="Tscrpt_reg_IclR_N"/>
</dbReference>
<dbReference type="Gene3D" id="3.30.450.40">
    <property type="match status" value="1"/>
</dbReference>
<evidence type="ECO:0000313" key="6">
    <source>
        <dbReference type="Proteomes" id="UP001055804"/>
    </source>
</evidence>
<dbReference type="Pfam" id="PF01614">
    <property type="entry name" value="IclR_C"/>
    <property type="match status" value="1"/>
</dbReference>
<dbReference type="InterPro" id="IPR029016">
    <property type="entry name" value="GAF-like_dom_sf"/>
</dbReference>
<evidence type="ECO:0000259" key="4">
    <source>
        <dbReference type="PROSITE" id="PS51078"/>
    </source>
</evidence>
<evidence type="ECO:0000313" key="5">
    <source>
        <dbReference type="EMBL" id="MCP1336268.1"/>
    </source>
</evidence>
<gene>
    <name evidence="5" type="ORF">NJQ99_07615</name>
</gene>
<keyword evidence="6" id="KW-1185">Reference proteome</keyword>
<dbReference type="Pfam" id="PF09339">
    <property type="entry name" value="HTH_IclR"/>
    <property type="match status" value="1"/>
</dbReference>
<dbReference type="Proteomes" id="UP001055804">
    <property type="component" value="Unassembled WGS sequence"/>
</dbReference>
<dbReference type="PANTHER" id="PTHR30136:SF35">
    <property type="entry name" value="HTH-TYPE TRANSCRIPTIONAL REGULATOR RV1719"/>
    <property type="match status" value="1"/>
</dbReference>
<name>A0A9J6P8Y4_9PROT</name>
<dbReference type="GO" id="GO:0045892">
    <property type="term" value="P:negative regulation of DNA-templated transcription"/>
    <property type="evidence" value="ECO:0007669"/>
    <property type="project" value="TreeGrafter"/>
</dbReference>
<dbReference type="PROSITE" id="PS51078">
    <property type="entry name" value="ICLR_ED"/>
    <property type="match status" value="1"/>
</dbReference>
<dbReference type="AlphaFoldDB" id="A0A9J6P8Y4"/>